<keyword evidence="2" id="KW-0378">Hydrolase</keyword>
<sequence>MTLGKPTLLVFTNLDGTLLDDAYDHEDTNQTISQLQSMNIAIIFCSSKTQGEIEFYRERMSIDSPFIAENGGSIVIPKNYFPFVPPPSRSNNQYDIFDLGVPYPIVREKLSKIKLDTGAGIIGFGDLTVDEIAAETGLSVELAKLAKNREYDEPCRLLWGNEKEVAAAVEKEGLSFLRGSRYFHLWGGTNKGKAASLLKDLCFKAFGKMVSFGIGDSPVDLPMLGVVDVPLLVRKAAGGKNAHIVAWRNLLTLVAEKSQIEEEPISLRGQ</sequence>
<dbReference type="Gene3D" id="3.30.980.20">
    <property type="entry name" value="Putative mannosyl-3-phosphoglycerate phosphatase, domain 2"/>
    <property type="match status" value="1"/>
</dbReference>
<dbReference type="AlphaFoldDB" id="B2YI64"/>
<dbReference type="GO" id="GO:0046872">
    <property type="term" value="F:metal ion binding"/>
    <property type="evidence" value="ECO:0007669"/>
    <property type="project" value="UniProtKB-KW"/>
</dbReference>
<dbReference type="InterPro" id="IPR023214">
    <property type="entry name" value="HAD_sf"/>
</dbReference>
<protein>
    <submittedName>
        <fullName evidence="4">Mannosyl-3-phosphoglycerate phosphatase</fullName>
    </submittedName>
</protein>
<keyword evidence="1" id="KW-0479">Metal-binding</keyword>
<dbReference type="Pfam" id="PF08282">
    <property type="entry name" value="Hydrolase_3"/>
    <property type="match status" value="1"/>
</dbReference>
<dbReference type="InterPro" id="IPR006379">
    <property type="entry name" value="HAD-SF_hydro_IIB"/>
</dbReference>
<evidence type="ECO:0000256" key="1">
    <source>
        <dbReference type="ARBA" id="ARBA00022723"/>
    </source>
</evidence>
<evidence type="ECO:0000313" key="4">
    <source>
        <dbReference type="EMBL" id="ACD50068.1"/>
    </source>
</evidence>
<dbReference type="GO" id="GO:0050531">
    <property type="term" value="F:mannosyl-3-phosphoglycerate phosphatase activity"/>
    <property type="evidence" value="ECO:0007669"/>
    <property type="project" value="InterPro"/>
</dbReference>
<name>B2YI64_9CREN</name>
<dbReference type="InterPro" id="IPR006381">
    <property type="entry name" value="HAD-SF-IIB-MPGP"/>
</dbReference>
<evidence type="ECO:0000256" key="2">
    <source>
        <dbReference type="ARBA" id="ARBA00022801"/>
    </source>
</evidence>
<organism evidence="4">
    <name type="scientific">uncultured crenarchaeote MCG</name>
    <dbReference type="NCBI Taxonomy" id="529375"/>
    <lineage>
        <taxon>Archaea</taxon>
        <taxon>Thermoproteota</taxon>
        <taxon>environmental samples</taxon>
    </lineage>
</organism>
<dbReference type="NCBIfam" id="TIGR01484">
    <property type="entry name" value="HAD-SF-IIB"/>
    <property type="match status" value="1"/>
</dbReference>
<dbReference type="InterPro" id="IPR036412">
    <property type="entry name" value="HAD-like_sf"/>
</dbReference>
<dbReference type="Gene3D" id="3.40.50.1000">
    <property type="entry name" value="HAD superfamily/HAD-like"/>
    <property type="match status" value="1"/>
</dbReference>
<proteinExistence type="predicted"/>
<accession>B2YI64</accession>
<dbReference type="GO" id="GO:0051479">
    <property type="term" value="P:mannosylglycerate biosynthetic process"/>
    <property type="evidence" value="ECO:0007669"/>
    <property type="project" value="InterPro"/>
</dbReference>
<dbReference type="EMBL" id="EU559699">
    <property type="protein sequence ID" value="ACD50068.1"/>
    <property type="molecule type" value="Genomic_DNA"/>
</dbReference>
<reference evidence="4" key="1">
    <citation type="journal article" date="2009" name="ISME J.">
        <title>An uncultivated crenarchaeota contains functional bacteriochlorophyll a synthase.</title>
        <authorList>
            <person name="Meng J."/>
            <person name="Wang F."/>
            <person name="Wang F."/>
            <person name="Zheng Y."/>
            <person name="Peng X."/>
            <person name="Zhou H."/>
            <person name="Xiao X."/>
        </authorList>
    </citation>
    <scope>NUCLEOTIDE SEQUENCE</scope>
</reference>
<evidence type="ECO:0000256" key="3">
    <source>
        <dbReference type="ARBA" id="ARBA00022842"/>
    </source>
</evidence>
<dbReference type="NCBIfam" id="TIGR01486">
    <property type="entry name" value="HAD-SF-IIB-MPGP"/>
    <property type="match status" value="1"/>
</dbReference>
<keyword evidence="3" id="KW-0460">Magnesium</keyword>
<dbReference type="SUPFAM" id="SSF56784">
    <property type="entry name" value="HAD-like"/>
    <property type="match status" value="1"/>
</dbReference>
<dbReference type="GO" id="GO:0005737">
    <property type="term" value="C:cytoplasm"/>
    <property type="evidence" value="ECO:0007669"/>
    <property type="project" value="InterPro"/>
</dbReference>